<reference evidence="7 8" key="1">
    <citation type="journal article" date="2016" name="Sci. Rep.">
        <title>The genome sequence of the outbreeding globe artichoke constructed de novo incorporating a phase-aware low-pass sequencing strategy of F1 progeny.</title>
        <authorList>
            <person name="Scaglione D."/>
            <person name="Reyes-Chin-Wo S."/>
            <person name="Acquadro A."/>
            <person name="Froenicke L."/>
            <person name="Portis E."/>
            <person name="Beitel C."/>
            <person name="Tirone M."/>
            <person name="Mauro R."/>
            <person name="Lo Monaco A."/>
            <person name="Mauromicale G."/>
            <person name="Faccioli P."/>
            <person name="Cattivelli L."/>
            <person name="Rieseberg L."/>
            <person name="Michelmore R."/>
            <person name="Lanteri S."/>
        </authorList>
    </citation>
    <scope>NUCLEOTIDE SEQUENCE [LARGE SCALE GENOMIC DNA]</scope>
    <source>
        <strain evidence="7">2C</strain>
    </source>
</reference>
<organism evidence="7 8">
    <name type="scientific">Cynara cardunculus var. scolymus</name>
    <name type="common">Globe artichoke</name>
    <name type="synonym">Cynara scolymus</name>
    <dbReference type="NCBI Taxonomy" id="59895"/>
    <lineage>
        <taxon>Eukaryota</taxon>
        <taxon>Viridiplantae</taxon>
        <taxon>Streptophyta</taxon>
        <taxon>Embryophyta</taxon>
        <taxon>Tracheophyta</taxon>
        <taxon>Spermatophyta</taxon>
        <taxon>Magnoliopsida</taxon>
        <taxon>eudicotyledons</taxon>
        <taxon>Gunneridae</taxon>
        <taxon>Pentapetalae</taxon>
        <taxon>asterids</taxon>
        <taxon>campanulids</taxon>
        <taxon>Asterales</taxon>
        <taxon>Asteraceae</taxon>
        <taxon>Carduoideae</taxon>
        <taxon>Cardueae</taxon>
        <taxon>Carduinae</taxon>
        <taxon>Cynara</taxon>
    </lineage>
</organism>
<comment type="caution">
    <text evidence="7">The sequence shown here is derived from an EMBL/GenBank/DDBJ whole genome shotgun (WGS) entry which is preliminary data.</text>
</comment>
<comment type="subcellular location">
    <subcellularLocation>
        <location evidence="1">Nucleus</location>
    </subcellularLocation>
</comment>
<feature type="domain" description="BHLH" evidence="6">
    <location>
        <begin position="410"/>
        <end position="460"/>
    </location>
</feature>
<keyword evidence="8" id="KW-1185">Reference proteome</keyword>
<proteinExistence type="predicted"/>
<feature type="compositionally biased region" description="Basic and acidic residues" evidence="5">
    <location>
        <begin position="293"/>
        <end position="312"/>
    </location>
</feature>
<dbReference type="STRING" id="59895.A0A103XZG1"/>
<dbReference type="GO" id="GO:0005634">
    <property type="term" value="C:nucleus"/>
    <property type="evidence" value="ECO:0007669"/>
    <property type="project" value="UniProtKB-SubCell"/>
</dbReference>
<dbReference type="GO" id="GO:0046983">
    <property type="term" value="F:protein dimerization activity"/>
    <property type="evidence" value="ECO:0007669"/>
    <property type="project" value="InterPro"/>
</dbReference>
<keyword evidence="3" id="KW-0804">Transcription</keyword>
<evidence type="ECO:0000256" key="3">
    <source>
        <dbReference type="ARBA" id="ARBA00023163"/>
    </source>
</evidence>
<dbReference type="InterPro" id="IPR011598">
    <property type="entry name" value="bHLH_dom"/>
</dbReference>
<dbReference type="InterPro" id="IPR036638">
    <property type="entry name" value="HLH_DNA-bd_sf"/>
</dbReference>
<evidence type="ECO:0000256" key="4">
    <source>
        <dbReference type="ARBA" id="ARBA00023242"/>
    </source>
</evidence>
<protein>
    <submittedName>
        <fullName evidence="7">Myc-type, basic helix-loop-helix (BHLH) domain-containing protein</fullName>
    </submittedName>
</protein>
<keyword evidence="2" id="KW-0805">Transcription regulation</keyword>
<evidence type="ECO:0000259" key="6">
    <source>
        <dbReference type="PROSITE" id="PS50888"/>
    </source>
</evidence>
<evidence type="ECO:0000313" key="8">
    <source>
        <dbReference type="Proteomes" id="UP000243975"/>
    </source>
</evidence>
<dbReference type="OMA" id="SCFANGQ"/>
<evidence type="ECO:0000256" key="5">
    <source>
        <dbReference type="SAM" id="MobiDB-lite"/>
    </source>
</evidence>
<keyword evidence="4" id="KW-0539">Nucleus</keyword>
<evidence type="ECO:0000256" key="1">
    <source>
        <dbReference type="ARBA" id="ARBA00004123"/>
    </source>
</evidence>
<dbReference type="AlphaFoldDB" id="A0A103XZG1"/>
<dbReference type="Proteomes" id="UP000243975">
    <property type="component" value="Unassembled WGS sequence"/>
</dbReference>
<dbReference type="PANTHER" id="PTHR36066:SF2">
    <property type="entry name" value="TRANSCRIPTION FACTOR BHLH145"/>
    <property type="match status" value="1"/>
</dbReference>
<feature type="region of interest" description="Disordered" evidence="5">
    <location>
        <begin position="276"/>
        <end position="371"/>
    </location>
</feature>
<dbReference type="SUPFAM" id="SSF47459">
    <property type="entry name" value="HLH, helix-loop-helix DNA-binding domain"/>
    <property type="match status" value="1"/>
</dbReference>
<sequence length="472" mass="52143">MIIEQGKDKSHEPKRAIRTYQKHIDVNSFVYIVSLIPRALSLYLSHIPLFFPCCAYFFSSDCLNLLSGFSRLSNLGFGFSILAVLTFQTASNERKSVTEEVVMVCQSAGQTRFRALKHENGTAGGATIIVKVIACFQPLQDCQAEYFRHLLKPVTNLYARPRDSSSPGDSLAKWKRQIDWQSPNPNSSSAPIGLGPRVTIPSMVSPKASVRQEPCGWFYGLPRYRQGFIPAVNSKLPVASPNDVGAAEKKFLVFDQSGDQTMLIYSSGVGIAPIRHHFPPSDNPKLQSGSHPLHVDECIKENDGDDSRSEMREDTEELNALLYSDDDDNDDDDENEEMSTGHSPGSVTGFVEQKRKNCEEEEAESSFGPTKRCKREEGVNIVNSLEDTASSGKSGINCLGNGGNGEFEEESNDFSAGNRRVRKEKLKETLSLLQNLIPGGKNDRNAIVVIDEAIHYLRSLKVKAKSLGLDSL</sequence>
<name>A0A103XZG1_CYNCS</name>
<dbReference type="EMBL" id="LEKV01003418">
    <property type="protein sequence ID" value="KVH99704.1"/>
    <property type="molecule type" value="Genomic_DNA"/>
</dbReference>
<evidence type="ECO:0000313" key="7">
    <source>
        <dbReference type="EMBL" id="KVH99704.1"/>
    </source>
</evidence>
<accession>A0A103XZG1</accession>
<dbReference type="Gramene" id="KVH99704">
    <property type="protein sequence ID" value="KVH99704"/>
    <property type="gene ID" value="Ccrd_022059"/>
</dbReference>
<dbReference type="InterPro" id="IPR037546">
    <property type="entry name" value="SAC51-like"/>
</dbReference>
<dbReference type="PROSITE" id="PS50888">
    <property type="entry name" value="BHLH"/>
    <property type="match status" value="1"/>
</dbReference>
<feature type="compositionally biased region" description="Acidic residues" evidence="5">
    <location>
        <begin position="324"/>
        <end position="337"/>
    </location>
</feature>
<dbReference type="PANTHER" id="PTHR36066">
    <property type="entry name" value="TRANSCRIPTION FACTOR BHLH145"/>
    <property type="match status" value="1"/>
</dbReference>
<gene>
    <name evidence="7" type="ORF">Ccrd_022059</name>
</gene>
<evidence type="ECO:0000256" key="2">
    <source>
        <dbReference type="ARBA" id="ARBA00023015"/>
    </source>
</evidence>